<proteinExistence type="predicted"/>
<dbReference type="Proteomes" id="UP000014500">
    <property type="component" value="Unassembled WGS sequence"/>
</dbReference>
<keyword evidence="1" id="KW-0732">Signal</keyword>
<evidence type="ECO:0008006" key="4">
    <source>
        <dbReference type="Google" id="ProtNLM"/>
    </source>
</evidence>
<sequence length="93" mass="10562">MATGLCVYKLRIWIYILPVAQHWMAAEDDGYGLHLAIRDSALDQVAKICPPGKICVFVFTCHCFFFKEMFPLLRRRFSFSTGNGKIVGGRGLF</sequence>
<reference evidence="3" key="1">
    <citation type="submission" date="2011-05" db="EMBL/GenBank/DDBJ databases">
        <authorList>
            <person name="Richards S.R."/>
            <person name="Qu J."/>
            <person name="Jiang H."/>
            <person name="Jhangiani S.N."/>
            <person name="Agravi P."/>
            <person name="Goodspeed R."/>
            <person name="Gross S."/>
            <person name="Mandapat C."/>
            <person name="Jackson L."/>
            <person name="Mathew T."/>
            <person name="Pu L."/>
            <person name="Thornton R."/>
            <person name="Saada N."/>
            <person name="Wilczek-Boney K.B."/>
            <person name="Lee S."/>
            <person name="Kovar C."/>
            <person name="Wu Y."/>
            <person name="Scherer S.E."/>
            <person name="Worley K.C."/>
            <person name="Muzny D.M."/>
            <person name="Gibbs R."/>
        </authorList>
    </citation>
    <scope>NUCLEOTIDE SEQUENCE</scope>
    <source>
        <strain evidence="3">Brora</strain>
    </source>
</reference>
<dbReference type="HOGENOM" id="CLU_2402458_0_0_1"/>
<accession>T1II44</accession>
<evidence type="ECO:0000313" key="3">
    <source>
        <dbReference type="Proteomes" id="UP000014500"/>
    </source>
</evidence>
<dbReference type="EnsemblMetazoa" id="SMAR000533-RA">
    <property type="protein sequence ID" value="SMAR000533-PA"/>
    <property type="gene ID" value="SMAR000533"/>
</dbReference>
<name>T1II44_STRMM</name>
<evidence type="ECO:0000313" key="2">
    <source>
        <dbReference type="EnsemblMetazoa" id="SMAR000533-PA"/>
    </source>
</evidence>
<feature type="chain" id="PRO_5004579205" description="Secreted protein" evidence="1">
    <location>
        <begin position="26"/>
        <end position="93"/>
    </location>
</feature>
<organism evidence="2 3">
    <name type="scientific">Strigamia maritima</name>
    <name type="common">European centipede</name>
    <name type="synonym">Geophilus maritimus</name>
    <dbReference type="NCBI Taxonomy" id="126957"/>
    <lineage>
        <taxon>Eukaryota</taxon>
        <taxon>Metazoa</taxon>
        <taxon>Ecdysozoa</taxon>
        <taxon>Arthropoda</taxon>
        <taxon>Myriapoda</taxon>
        <taxon>Chilopoda</taxon>
        <taxon>Pleurostigmophora</taxon>
        <taxon>Geophilomorpha</taxon>
        <taxon>Linotaeniidae</taxon>
        <taxon>Strigamia</taxon>
    </lineage>
</organism>
<protein>
    <recommendedName>
        <fullName evidence="4">Secreted protein</fullName>
    </recommendedName>
</protein>
<evidence type="ECO:0000256" key="1">
    <source>
        <dbReference type="SAM" id="SignalP"/>
    </source>
</evidence>
<dbReference type="EMBL" id="JH430105">
    <property type="status" value="NOT_ANNOTATED_CDS"/>
    <property type="molecule type" value="Genomic_DNA"/>
</dbReference>
<keyword evidence="3" id="KW-1185">Reference proteome</keyword>
<reference evidence="2" key="2">
    <citation type="submission" date="2015-02" db="UniProtKB">
        <authorList>
            <consortium name="EnsemblMetazoa"/>
        </authorList>
    </citation>
    <scope>IDENTIFICATION</scope>
</reference>
<feature type="signal peptide" evidence="1">
    <location>
        <begin position="1"/>
        <end position="25"/>
    </location>
</feature>
<dbReference type="AlphaFoldDB" id="T1II44"/>